<evidence type="ECO:0000256" key="2">
    <source>
        <dbReference type="ARBA" id="ARBA00022695"/>
    </source>
</evidence>
<dbReference type="InterPro" id="IPR036597">
    <property type="entry name" value="Fido-like_dom_sf"/>
</dbReference>
<keyword evidence="3" id="KW-0547">Nucleotide-binding</keyword>
<accession>A0A7X0ZVF4</accession>
<dbReference type="GO" id="GO:0051302">
    <property type="term" value="P:regulation of cell division"/>
    <property type="evidence" value="ECO:0007669"/>
    <property type="project" value="TreeGrafter"/>
</dbReference>
<evidence type="ECO:0000256" key="4">
    <source>
        <dbReference type="ARBA" id="ARBA00022840"/>
    </source>
</evidence>
<keyword evidence="4" id="KW-0067">ATP-binding</keyword>
<sequence>MYNSPEDKKYYDSDNGVLRNKLGILNQQQLDFIEHQVVSDKLLSLKNKEIKSERYANHLLDIHRILFQDIYEWAGELRNVEMTKGATNFLPSYSLPNAFIDFDSQLRVIYKKRSSASNEWLNLLAKLSLDINFAHPFREGNGRAGREFIRQVASLLGYDLNIGRSHELYMQACIEDDIKLMGQVIEKEIRRMD</sequence>
<evidence type="ECO:0000256" key="1">
    <source>
        <dbReference type="ARBA" id="ARBA00022679"/>
    </source>
</evidence>
<dbReference type="GO" id="GO:0005524">
    <property type="term" value="F:ATP binding"/>
    <property type="evidence" value="ECO:0007669"/>
    <property type="project" value="UniProtKB-KW"/>
</dbReference>
<evidence type="ECO:0000313" key="12">
    <source>
        <dbReference type="Proteomes" id="UP000543005"/>
    </source>
</evidence>
<dbReference type="Pfam" id="PF02661">
    <property type="entry name" value="Fic"/>
    <property type="match status" value="1"/>
</dbReference>
<dbReference type="EMBL" id="JAARZS010000012">
    <property type="protein sequence ID" value="MBC2283941.1"/>
    <property type="molecule type" value="Genomic_DNA"/>
</dbReference>
<dbReference type="Proteomes" id="UP000543005">
    <property type="component" value="Unassembled WGS sequence"/>
</dbReference>
<dbReference type="EC" id="2.7.7.108" evidence="5"/>
<dbReference type="PANTHER" id="PTHR39560">
    <property type="entry name" value="PROTEIN ADENYLYLTRANSFERASE FIC-RELATED"/>
    <property type="match status" value="1"/>
</dbReference>
<evidence type="ECO:0000313" key="10">
    <source>
        <dbReference type="EMBL" id="MBC2293367.1"/>
    </source>
</evidence>
<feature type="domain" description="Fido" evidence="8">
    <location>
        <begin position="54"/>
        <end position="191"/>
    </location>
</feature>
<evidence type="ECO:0000256" key="5">
    <source>
        <dbReference type="ARBA" id="ARBA00034531"/>
    </source>
</evidence>
<dbReference type="SUPFAM" id="SSF140931">
    <property type="entry name" value="Fic-like"/>
    <property type="match status" value="1"/>
</dbReference>
<comment type="catalytic activity">
    <reaction evidence="6">
        <text>L-threonyl-[protein] + ATP = 3-O-(5'-adenylyl)-L-threonyl-[protein] + diphosphate</text>
        <dbReference type="Rhea" id="RHEA:54292"/>
        <dbReference type="Rhea" id="RHEA-COMP:11060"/>
        <dbReference type="Rhea" id="RHEA-COMP:13847"/>
        <dbReference type="ChEBI" id="CHEBI:30013"/>
        <dbReference type="ChEBI" id="CHEBI:30616"/>
        <dbReference type="ChEBI" id="CHEBI:33019"/>
        <dbReference type="ChEBI" id="CHEBI:138113"/>
        <dbReference type="EC" id="2.7.7.108"/>
    </reaction>
</comment>
<dbReference type="InterPro" id="IPR003812">
    <property type="entry name" value="Fido"/>
</dbReference>
<evidence type="ECO:0000313" key="13">
    <source>
        <dbReference type="Proteomes" id="UP000565628"/>
    </source>
</evidence>
<comment type="catalytic activity">
    <reaction evidence="7">
        <text>L-tyrosyl-[protein] + ATP = O-(5'-adenylyl)-L-tyrosyl-[protein] + diphosphate</text>
        <dbReference type="Rhea" id="RHEA:54288"/>
        <dbReference type="Rhea" id="RHEA-COMP:10136"/>
        <dbReference type="Rhea" id="RHEA-COMP:13846"/>
        <dbReference type="ChEBI" id="CHEBI:30616"/>
        <dbReference type="ChEBI" id="CHEBI:33019"/>
        <dbReference type="ChEBI" id="CHEBI:46858"/>
        <dbReference type="ChEBI" id="CHEBI:83624"/>
        <dbReference type="EC" id="2.7.7.108"/>
    </reaction>
</comment>
<proteinExistence type="predicted"/>
<keyword evidence="2" id="KW-0548">Nucleotidyltransferase</keyword>
<evidence type="ECO:0000313" key="11">
    <source>
        <dbReference type="EMBL" id="MBC2311258.1"/>
    </source>
</evidence>
<dbReference type="Proteomes" id="UP000565628">
    <property type="component" value="Unassembled WGS sequence"/>
</dbReference>
<evidence type="ECO:0000256" key="6">
    <source>
        <dbReference type="ARBA" id="ARBA00047939"/>
    </source>
</evidence>
<evidence type="ECO:0000313" key="14">
    <source>
        <dbReference type="Proteomes" id="UP000585696"/>
    </source>
</evidence>
<dbReference type="GO" id="GO:0070733">
    <property type="term" value="F:AMPylase activity"/>
    <property type="evidence" value="ECO:0007669"/>
    <property type="project" value="UniProtKB-EC"/>
</dbReference>
<dbReference type="PROSITE" id="PS51459">
    <property type="entry name" value="FIDO"/>
    <property type="match status" value="1"/>
</dbReference>
<gene>
    <name evidence="9" type="ORF">HCB69_06080</name>
    <name evidence="10" type="ORF">HCC36_09020</name>
    <name evidence="11" type="ORF">HCJ81_10185</name>
</gene>
<name>A0A7X0ZVF4_9LIST</name>
<keyword evidence="1" id="KW-0808">Transferase</keyword>
<organism evidence="11 13">
    <name type="scientific">Listeria booriae</name>
    <dbReference type="NCBI Taxonomy" id="1552123"/>
    <lineage>
        <taxon>Bacteria</taxon>
        <taxon>Bacillati</taxon>
        <taxon>Bacillota</taxon>
        <taxon>Bacilli</taxon>
        <taxon>Bacillales</taxon>
        <taxon>Listeriaceae</taxon>
        <taxon>Listeria</taxon>
    </lineage>
</organism>
<dbReference type="RefSeq" id="WP_185629300.1">
    <property type="nucleotide sequence ID" value="NZ_JAARZS010000012.1"/>
</dbReference>
<dbReference type="AlphaFoldDB" id="A0A7X0ZVF4"/>
<reference evidence="12 13" key="1">
    <citation type="submission" date="2020-03" db="EMBL/GenBank/DDBJ databases">
        <title>Soil Listeria distribution.</title>
        <authorList>
            <person name="Liao J."/>
            <person name="Wiedmann M."/>
        </authorList>
    </citation>
    <scope>NUCLEOTIDE SEQUENCE [LARGE SCALE GENOMIC DNA]</scope>
    <source>
        <strain evidence="11 13">FSL L7-0039</strain>
        <strain evidence="10 12">FSL L7-0051</strain>
        <strain evidence="9 14">FSL L7-0054</strain>
    </source>
</reference>
<dbReference type="EMBL" id="JAASWV010000013">
    <property type="protein sequence ID" value="MBC2311258.1"/>
    <property type="molecule type" value="Genomic_DNA"/>
</dbReference>
<evidence type="ECO:0000256" key="3">
    <source>
        <dbReference type="ARBA" id="ARBA00022741"/>
    </source>
</evidence>
<dbReference type="EMBL" id="JAARZT010000015">
    <property type="protein sequence ID" value="MBC2293367.1"/>
    <property type="molecule type" value="Genomic_DNA"/>
</dbReference>
<protein>
    <recommendedName>
        <fullName evidence="5">protein adenylyltransferase</fullName>
        <ecNumber evidence="5">2.7.7.108</ecNumber>
    </recommendedName>
</protein>
<dbReference type="PANTHER" id="PTHR39560:SF1">
    <property type="entry name" value="PROTEIN ADENYLYLTRANSFERASE FIC-RELATED"/>
    <property type="match status" value="1"/>
</dbReference>
<evidence type="ECO:0000256" key="7">
    <source>
        <dbReference type="ARBA" id="ARBA00048696"/>
    </source>
</evidence>
<comment type="caution">
    <text evidence="11">The sequence shown here is derived from an EMBL/GenBank/DDBJ whole genome shotgun (WGS) entry which is preliminary data.</text>
</comment>
<evidence type="ECO:0000259" key="8">
    <source>
        <dbReference type="PROSITE" id="PS51459"/>
    </source>
</evidence>
<dbReference type="Gene3D" id="1.10.3290.10">
    <property type="entry name" value="Fido-like domain"/>
    <property type="match status" value="1"/>
</dbReference>
<dbReference type="Proteomes" id="UP000585696">
    <property type="component" value="Unassembled WGS sequence"/>
</dbReference>
<evidence type="ECO:0000313" key="9">
    <source>
        <dbReference type="EMBL" id="MBC2283941.1"/>
    </source>
</evidence>